<organism evidence="1 2">
    <name type="scientific">Citrus sinensis</name>
    <name type="common">Sweet orange</name>
    <name type="synonym">Citrus aurantium var. sinensis</name>
    <dbReference type="NCBI Taxonomy" id="2711"/>
    <lineage>
        <taxon>Eukaryota</taxon>
        <taxon>Viridiplantae</taxon>
        <taxon>Streptophyta</taxon>
        <taxon>Embryophyta</taxon>
        <taxon>Tracheophyta</taxon>
        <taxon>Spermatophyta</taxon>
        <taxon>Magnoliopsida</taxon>
        <taxon>eudicotyledons</taxon>
        <taxon>Gunneridae</taxon>
        <taxon>Pentapetalae</taxon>
        <taxon>rosids</taxon>
        <taxon>malvids</taxon>
        <taxon>Sapindales</taxon>
        <taxon>Rutaceae</taxon>
        <taxon>Aurantioideae</taxon>
        <taxon>Citrus</taxon>
    </lineage>
</organism>
<comment type="caution">
    <text evidence="1">The sequence shown here is derived from an EMBL/GenBank/DDBJ whole genome shotgun (WGS) entry which is preliminary data.</text>
</comment>
<dbReference type="EMBL" id="CM039175">
    <property type="protein sequence ID" value="KAH9735301.1"/>
    <property type="molecule type" value="Genomic_DNA"/>
</dbReference>
<name>A0ACB8JRE6_CITSI</name>
<proteinExistence type="predicted"/>
<reference evidence="2" key="1">
    <citation type="journal article" date="2023" name="Hortic. Res.">
        <title>A chromosome-level phased genome enabling allele-level studies in sweet orange: a case study on citrus Huanglongbing tolerance.</title>
        <authorList>
            <person name="Wu B."/>
            <person name="Yu Q."/>
            <person name="Deng Z."/>
            <person name="Duan Y."/>
            <person name="Luo F."/>
            <person name="Gmitter F. Jr."/>
        </authorList>
    </citation>
    <scope>NUCLEOTIDE SEQUENCE [LARGE SCALE GENOMIC DNA]</scope>
    <source>
        <strain evidence="2">cv. Valencia</strain>
    </source>
</reference>
<evidence type="ECO:0000313" key="2">
    <source>
        <dbReference type="Proteomes" id="UP000829398"/>
    </source>
</evidence>
<dbReference type="Proteomes" id="UP000829398">
    <property type="component" value="Chromosome 6"/>
</dbReference>
<accession>A0ACB8JRE6</accession>
<protein>
    <submittedName>
        <fullName evidence="1">Polyubiquitin 3</fullName>
    </submittedName>
</protein>
<gene>
    <name evidence="1" type="ORF">KPL71_017692</name>
</gene>
<sequence>MQIFVKTLTGKTITLEVESSDTIDNVKAKIQDKEGIPPDQQRLIFAGKQLEDGRTLADYNIQKESTLHLVLRLRGGMQIFVKTLTGKTITLEVESSDTIDNVKAKIQDKEGIPPDQQRLIFAGKQLEDGRTLADYNIQKESTLHLVLRLRGGMQIFVKTLTGKTITLEVESSDTIDNVKAKIQDKEGIPPDQQRLIFAGKQLEDGRTLADYNIQKESTLHLVLRLRGGNLLCCSLAYIEFLAVCTIASVQIGTLPNDILFEHKSHWSLTRRGICIMVDFFVAIIGSSQVLNDRHEQELLAPGKSRFWGFAKILGFEVWLCQGLIYLDFGWAASIFSPIVCSQVSSSGEGMSGGLAMLWSSDVTVDIKSYSFHHVNAVVHNENGSLWRCTGIYGHPEAVQKRNTWKLLKRLADLSSLPWLCFGDFNEVLNTNEKIGGNERNVSMLTDFREALTECDLRGMGCTGYPFTWSNRRFGVDLIEERLDRFLYNRGWGNYFQEKVALDLVSWCSDHHSILMEVVEKGKEGRFFKRTFHRAHYEDFWSSYEKCKEIVNHEWKDTSCWSKGNPADLFKKKSKEALADLKLWSNNEFKGRQKKLKRLKDKLKMIKEDSSHHDSGDEIRKTERQIDNIFIFTTTDPSLAHLNAALTDLPQRVTGEMNMSLEQKFTEEEISTALAQMCPTKAPGPDGLPAAFFQKYWSLVKEGVITTCLHILNEGGSVAPLNHTYIALIPKVHNPRKVTEFRPISLCNVIYRIVAKVLANRLKQVMDKIISPNQSAFIPNRLITDNVIIGYECLNKIRQSRGKRNEVVALKHEKYLSLPSMVGRKKISFFNDIKLRVLSKLSSWQSKLFSCGGKEVLIKAIAQAVPAYAISVLKVPLSICEDIQKAIARFWWGGWEKYKSIHWAKWERLCCAKKRGGLGFREFSSFNQALIAKQAKLSSKPSFVWRSILWGRQVLCKGSRWRIRNGEKMYIYKSNWIPKPKTLKPGSPQTLPSCAVVAELIRNQQWKEEVIAQHFMKDEAATILSIPLLKSPQPDQLIWHYDKHGNYSVKSGNILIFKGKREDPHLSVARAIGILDSYRRIKTLADQTIPIDQSCNQQAWTPPPNGWFKVNVDVAIKLSDQTAGLGVIIRDSGGKAIAAAVQKVSFRGDVVYMEAAAINLGIQVAQNAKFLPIIVESDSKEVVDLARNRRGCLSEIFWQISAIQASLKSLNQSQHI</sequence>
<keyword evidence="2" id="KW-1185">Reference proteome</keyword>
<evidence type="ECO:0000313" key="1">
    <source>
        <dbReference type="EMBL" id="KAH9735301.1"/>
    </source>
</evidence>